<evidence type="ECO:0000256" key="1">
    <source>
        <dbReference type="SAM" id="Phobius"/>
    </source>
</evidence>
<keyword evidence="1" id="KW-0812">Transmembrane</keyword>
<comment type="caution">
    <text evidence="2">The sequence shown here is derived from an EMBL/GenBank/DDBJ whole genome shotgun (WGS) entry which is preliminary data.</text>
</comment>
<gene>
    <name evidence="2" type="ORF">DFR43_11458</name>
</gene>
<sequence length="107" mass="12397">MEGDILSGLMRWQVSVWAIGALLGAVALMARGFANRLMREIDQRFERLESMAAEIRRIDAELTGLRAELPLHYIRREDHIRDMSAITIKLDRIHEMLLMIVKETRHG</sequence>
<evidence type="ECO:0000313" key="3">
    <source>
        <dbReference type="Proteomes" id="UP000295510"/>
    </source>
</evidence>
<reference evidence="2 3" key="1">
    <citation type="submission" date="2019-03" db="EMBL/GenBank/DDBJ databases">
        <title>Genomic Encyclopedia of Type Strains, Phase IV (KMG-IV): sequencing the most valuable type-strain genomes for metagenomic binning, comparative biology and taxonomic classification.</title>
        <authorList>
            <person name="Goeker M."/>
        </authorList>
    </citation>
    <scope>NUCLEOTIDE SEQUENCE [LARGE SCALE GENOMIC DNA]</scope>
    <source>
        <strain evidence="2 3">DSM 19605</strain>
    </source>
</reference>
<evidence type="ECO:0000313" key="2">
    <source>
        <dbReference type="EMBL" id="TDQ40973.1"/>
    </source>
</evidence>
<protein>
    <recommendedName>
        <fullName evidence="4">DUF2730 family protein</fullName>
    </recommendedName>
</protein>
<organism evidence="2 3">
    <name type="scientific">Tepidicella xavieri</name>
    <dbReference type="NCBI Taxonomy" id="360241"/>
    <lineage>
        <taxon>Bacteria</taxon>
        <taxon>Pseudomonadati</taxon>
        <taxon>Pseudomonadota</taxon>
        <taxon>Betaproteobacteria</taxon>
        <taxon>Burkholderiales</taxon>
        <taxon>Tepidicella</taxon>
    </lineage>
</organism>
<dbReference type="RefSeq" id="WP_133598634.1">
    <property type="nucleotide sequence ID" value="NZ_SNYL01000014.1"/>
</dbReference>
<keyword evidence="3" id="KW-1185">Reference proteome</keyword>
<dbReference type="Proteomes" id="UP000295510">
    <property type="component" value="Unassembled WGS sequence"/>
</dbReference>
<keyword evidence="1" id="KW-1133">Transmembrane helix</keyword>
<name>A0A4R6U7S1_9BURK</name>
<dbReference type="OrthoDB" id="5689128at2"/>
<evidence type="ECO:0008006" key="4">
    <source>
        <dbReference type="Google" id="ProtNLM"/>
    </source>
</evidence>
<proteinExistence type="predicted"/>
<keyword evidence="1" id="KW-0472">Membrane</keyword>
<dbReference type="AlphaFoldDB" id="A0A4R6U7S1"/>
<feature type="transmembrane region" description="Helical" evidence="1">
    <location>
        <begin position="12"/>
        <end position="34"/>
    </location>
</feature>
<dbReference type="EMBL" id="SNYL01000014">
    <property type="protein sequence ID" value="TDQ40973.1"/>
    <property type="molecule type" value="Genomic_DNA"/>
</dbReference>
<accession>A0A4R6U7S1</accession>